<comment type="caution">
    <text evidence="2">The sequence shown here is derived from an EMBL/GenBank/DDBJ whole genome shotgun (WGS) entry which is preliminary data.</text>
</comment>
<feature type="compositionally biased region" description="Basic and acidic residues" evidence="1">
    <location>
        <begin position="190"/>
        <end position="210"/>
    </location>
</feature>
<organism evidence="2 3">
    <name type="scientific">Geodia barretti</name>
    <name type="common">Barrett's horny sponge</name>
    <dbReference type="NCBI Taxonomy" id="519541"/>
    <lineage>
        <taxon>Eukaryota</taxon>
        <taxon>Metazoa</taxon>
        <taxon>Porifera</taxon>
        <taxon>Demospongiae</taxon>
        <taxon>Heteroscleromorpha</taxon>
        <taxon>Tetractinellida</taxon>
        <taxon>Astrophorina</taxon>
        <taxon>Geodiidae</taxon>
        <taxon>Geodia</taxon>
    </lineage>
</organism>
<dbReference type="EMBL" id="CASHTH010002753">
    <property type="protein sequence ID" value="CAI8034818.1"/>
    <property type="molecule type" value="Genomic_DNA"/>
</dbReference>
<feature type="region of interest" description="Disordered" evidence="1">
    <location>
        <begin position="39"/>
        <end position="77"/>
    </location>
</feature>
<dbReference type="GO" id="GO:0005634">
    <property type="term" value="C:nucleus"/>
    <property type="evidence" value="ECO:0007669"/>
    <property type="project" value="TreeGrafter"/>
</dbReference>
<evidence type="ECO:0000313" key="3">
    <source>
        <dbReference type="Proteomes" id="UP001174909"/>
    </source>
</evidence>
<feature type="region of interest" description="Disordered" evidence="1">
    <location>
        <begin position="176"/>
        <end position="210"/>
    </location>
</feature>
<evidence type="ECO:0000256" key="1">
    <source>
        <dbReference type="SAM" id="MobiDB-lite"/>
    </source>
</evidence>
<reference evidence="2" key="1">
    <citation type="submission" date="2023-03" db="EMBL/GenBank/DDBJ databases">
        <authorList>
            <person name="Steffen K."/>
            <person name="Cardenas P."/>
        </authorList>
    </citation>
    <scope>NUCLEOTIDE SEQUENCE</scope>
</reference>
<accession>A0AA35SSZ9</accession>
<keyword evidence="3" id="KW-1185">Reference proteome</keyword>
<dbReference type="Pfam" id="PF06413">
    <property type="entry name" value="Neugrin"/>
    <property type="match status" value="1"/>
</dbReference>
<sequence length="210" mass="24351">MRVLPLFLSRWSSLRYFFSSLLRHQTVKLHSCLASGAPASTSRDLVESNTKEKDCSERRPTNNSEAPQGKKEGPWRPLKRLSREEMNHMRSLKELQPEEWTNGKLARVFGVSGSAVRRILRSRFEPSSEVEARQERRAEELKRIRKERLSAGVHTTPRLERSQKLYRAHEGLTLTVAESREDQVDLESQQDSREGHSIVENHSQREPQCH</sequence>
<protein>
    <submittedName>
        <fullName evidence="2">Required for respiratory growth protein 9, mitochondrial</fullName>
    </submittedName>
</protein>
<dbReference type="PANTHER" id="PTHR13475">
    <property type="entry name" value="NEUGRIN"/>
    <property type="match status" value="1"/>
</dbReference>
<evidence type="ECO:0000313" key="2">
    <source>
        <dbReference type="EMBL" id="CAI8034818.1"/>
    </source>
</evidence>
<dbReference type="PANTHER" id="PTHR13475:SF3">
    <property type="entry name" value="NEUGRIN"/>
    <property type="match status" value="1"/>
</dbReference>
<dbReference type="InterPro" id="IPR010487">
    <property type="entry name" value="NGRN/Rrg9"/>
</dbReference>
<gene>
    <name evidence="2" type="ORF">GBAR_LOCUS19569</name>
</gene>
<feature type="compositionally biased region" description="Basic and acidic residues" evidence="1">
    <location>
        <begin position="44"/>
        <end position="60"/>
    </location>
</feature>
<name>A0AA35SSZ9_GEOBA</name>
<dbReference type="AlphaFoldDB" id="A0AA35SSZ9"/>
<dbReference type="Proteomes" id="UP001174909">
    <property type="component" value="Unassembled WGS sequence"/>
</dbReference>
<proteinExistence type="predicted"/>